<evidence type="ECO:0000259" key="1">
    <source>
        <dbReference type="Pfam" id="PF08348"/>
    </source>
</evidence>
<dbReference type="OrthoDB" id="9796595at2"/>
<comment type="caution">
    <text evidence="3">The sequence shown here is derived from an EMBL/GenBank/DDBJ whole genome shotgun (WGS) entry which is preliminary data.</text>
</comment>
<dbReference type="Pfam" id="PF13309">
    <property type="entry name" value="HTH_22"/>
    <property type="match status" value="1"/>
</dbReference>
<name>A0A415E8G9_9FIRM</name>
<gene>
    <name evidence="3" type="ORF">DW099_05675</name>
</gene>
<proteinExistence type="predicted"/>
<evidence type="ECO:0000313" key="3">
    <source>
        <dbReference type="EMBL" id="RHJ90039.1"/>
    </source>
</evidence>
<dbReference type="PANTHER" id="PTHR35568:SF1">
    <property type="entry name" value="TRANSCRIPTIONAL REGULATOR DAUR"/>
    <property type="match status" value="1"/>
</dbReference>
<dbReference type="InterPro" id="IPR013559">
    <property type="entry name" value="YheO"/>
</dbReference>
<protein>
    <submittedName>
        <fullName evidence="3">YheO-like PAS domain protein</fullName>
    </submittedName>
</protein>
<dbReference type="AlphaFoldDB" id="A0A415E8G9"/>
<reference evidence="3 4" key="1">
    <citation type="submission" date="2018-08" db="EMBL/GenBank/DDBJ databases">
        <title>A genome reference for cultivated species of the human gut microbiota.</title>
        <authorList>
            <person name="Zou Y."/>
            <person name="Xue W."/>
            <person name="Luo G."/>
        </authorList>
    </citation>
    <scope>NUCLEOTIDE SEQUENCE [LARGE SCALE GENOMIC DNA]</scope>
    <source>
        <strain evidence="3 4">AM07-24</strain>
    </source>
</reference>
<dbReference type="InterPro" id="IPR039446">
    <property type="entry name" value="DauR-like"/>
</dbReference>
<dbReference type="EMBL" id="QRMS01000001">
    <property type="protein sequence ID" value="RHJ90039.1"/>
    <property type="molecule type" value="Genomic_DNA"/>
</dbReference>
<dbReference type="Pfam" id="PF08348">
    <property type="entry name" value="PAS_6"/>
    <property type="match status" value="1"/>
</dbReference>
<dbReference type="InterPro" id="IPR039445">
    <property type="entry name" value="DauR-like_HTH"/>
</dbReference>
<dbReference type="PANTHER" id="PTHR35568">
    <property type="entry name" value="TRANSCRIPTIONAL REGULATOR DAUR"/>
    <property type="match status" value="1"/>
</dbReference>
<dbReference type="Proteomes" id="UP000284841">
    <property type="component" value="Unassembled WGS sequence"/>
</dbReference>
<sequence length="218" mass="25226">MMSNLKKLEKYFPLVDFWGEVCGPAYEILLHDVSEPNHSVVKIVNNHISHREIGSPLTDLAINLIESKEYETKSYVANYLGKTKEGRHLVASTFFIKENNKLIGLLCVNHDTHEIQDIFDDLEKFIENHALYPNSNKAKYQENFDTNINGHMYDIVEREINDSIISPDRMKASERKVIVNKLNDYGVFAVRGMIPFVAEKLCTSEPTIYRYLKEIKNK</sequence>
<evidence type="ECO:0000259" key="2">
    <source>
        <dbReference type="Pfam" id="PF13309"/>
    </source>
</evidence>
<feature type="domain" description="YheO-like" evidence="1">
    <location>
        <begin position="8"/>
        <end position="118"/>
    </location>
</feature>
<feature type="domain" description="Transcriptional regulator DauR-like HTH" evidence="2">
    <location>
        <begin position="152"/>
        <end position="213"/>
    </location>
</feature>
<evidence type="ECO:0000313" key="4">
    <source>
        <dbReference type="Proteomes" id="UP000284841"/>
    </source>
</evidence>
<dbReference type="RefSeq" id="WP_118334199.1">
    <property type="nucleotide sequence ID" value="NZ_AP025567.1"/>
</dbReference>
<dbReference type="STRING" id="1776384.GCA_900086585_03434"/>
<keyword evidence="4" id="KW-1185">Reference proteome</keyword>
<accession>A0A415E8G9</accession>
<organism evidence="3 4">
    <name type="scientific">Emergencia timonensis</name>
    <dbReference type="NCBI Taxonomy" id="1776384"/>
    <lineage>
        <taxon>Bacteria</taxon>
        <taxon>Bacillati</taxon>
        <taxon>Bacillota</taxon>
        <taxon>Clostridia</taxon>
        <taxon>Peptostreptococcales</taxon>
        <taxon>Anaerovoracaceae</taxon>
        <taxon>Emergencia</taxon>
    </lineage>
</organism>